<dbReference type="PANTHER" id="PTHR47114">
    <property type="match status" value="1"/>
</dbReference>
<feature type="chain" id="PRO_5011549192" evidence="4">
    <location>
        <begin position="23"/>
        <end position="810"/>
    </location>
</feature>
<dbReference type="EMBL" id="FOLE01000008">
    <property type="protein sequence ID" value="SFC66555.1"/>
    <property type="molecule type" value="Genomic_DNA"/>
</dbReference>
<dbReference type="OrthoDB" id="923531at2"/>
<organism evidence="6 7">
    <name type="scientific">Flexibacter flexilis DSM 6793</name>
    <dbReference type="NCBI Taxonomy" id="927664"/>
    <lineage>
        <taxon>Bacteria</taxon>
        <taxon>Pseudomonadati</taxon>
        <taxon>Bacteroidota</taxon>
        <taxon>Cytophagia</taxon>
        <taxon>Cytophagales</taxon>
        <taxon>Flexibacteraceae</taxon>
        <taxon>Flexibacter</taxon>
    </lineage>
</organism>
<keyword evidence="3" id="KW-0677">Repeat</keyword>
<keyword evidence="7" id="KW-1185">Reference proteome</keyword>
<evidence type="ECO:0000256" key="4">
    <source>
        <dbReference type="SAM" id="SignalP"/>
    </source>
</evidence>
<keyword evidence="4" id="KW-0732">Signal</keyword>
<protein>
    <submittedName>
        <fullName evidence="6">Conserved repeat domain-containing protein/Por secretion system C-terminal sorting domain-containing protein</fullName>
    </submittedName>
</protein>
<dbReference type="STRING" id="927664.SAMN05421780_1082"/>
<evidence type="ECO:0000256" key="3">
    <source>
        <dbReference type="ARBA" id="ARBA00022737"/>
    </source>
</evidence>
<dbReference type="Gene3D" id="3.80.10.10">
    <property type="entry name" value="Ribonuclease Inhibitor"/>
    <property type="match status" value="2"/>
</dbReference>
<comment type="similarity">
    <text evidence="1">Belongs to the LRR-containing bacterial E3 ligase family.</text>
</comment>
<dbReference type="InterPro" id="IPR025875">
    <property type="entry name" value="Leu-rich_rpt_4"/>
</dbReference>
<dbReference type="Pfam" id="PF12799">
    <property type="entry name" value="LRR_4"/>
    <property type="match status" value="1"/>
</dbReference>
<accession>A0A1I1L0V0</accession>
<evidence type="ECO:0000259" key="5">
    <source>
        <dbReference type="Pfam" id="PF24595"/>
    </source>
</evidence>
<dbReference type="Proteomes" id="UP000199514">
    <property type="component" value="Unassembled WGS sequence"/>
</dbReference>
<dbReference type="RefSeq" id="WP_091513620.1">
    <property type="nucleotide sequence ID" value="NZ_FOLE01000008.1"/>
</dbReference>
<dbReference type="SUPFAM" id="SSF117074">
    <property type="entry name" value="Hypothetical protein PA1324"/>
    <property type="match status" value="1"/>
</dbReference>
<evidence type="ECO:0000256" key="2">
    <source>
        <dbReference type="ARBA" id="ARBA00022614"/>
    </source>
</evidence>
<dbReference type="PANTHER" id="PTHR47114:SF2">
    <property type="entry name" value="OLIGODENDROCYTE-MYELIN GLYCOPROTEIN"/>
    <property type="match status" value="1"/>
</dbReference>
<dbReference type="NCBIfam" id="TIGR01451">
    <property type="entry name" value="B_ant_repeat"/>
    <property type="match status" value="1"/>
</dbReference>
<dbReference type="SMART" id="SM00364">
    <property type="entry name" value="LRR_BAC"/>
    <property type="match status" value="12"/>
</dbReference>
<dbReference type="AlphaFoldDB" id="A0A1I1L0V0"/>
<evidence type="ECO:0000256" key="1">
    <source>
        <dbReference type="ARBA" id="ARBA00009868"/>
    </source>
</evidence>
<dbReference type="InterPro" id="IPR032675">
    <property type="entry name" value="LRR_dom_sf"/>
</dbReference>
<dbReference type="Pfam" id="PF24595">
    <property type="entry name" value="DUF7619"/>
    <property type="match status" value="1"/>
</dbReference>
<gene>
    <name evidence="6" type="ORF">SAMN05421780_1082</name>
</gene>
<dbReference type="InterPro" id="IPR051071">
    <property type="entry name" value="LRR-bact_E3_ubiq_ligases"/>
</dbReference>
<feature type="domain" description="DUF7619" evidence="5">
    <location>
        <begin position="592"/>
        <end position="723"/>
    </location>
</feature>
<evidence type="ECO:0000313" key="7">
    <source>
        <dbReference type="Proteomes" id="UP000199514"/>
    </source>
</evidence>
<name>A0A1I1L0V0_9BACT</name>
<feature type="signal peptide" evidence="4">
    <location>
        <begin position="1"/>
        <end position="22"/>
    </location>
</feature>
<dbReference type="SUPFAM" id="SSF52058">
    <property type="entry name" value="L domain-like"/>
    <property type="match status" value="1"/>
</dbReference>
<dbReference type="InterPro" id="IPR047589">
    <property type="entry name" value="DUF11_rpt"/>
</dbReference>
<keyword evidence="2" id="KW-0433">Leucine-rich repeat</keyword>
<dbReference type="InterPro" id="IPR001611">
    <property type="entry name" value="Leu-rich_rpt"/>
</dbReference>
<proteinExistence type="inferred from homology"/>
<dbReference type="NCBIfam" id="TIGR04183">
    <property type="entry name" value="Por_Secre_tail"/>
    <property type="match status" value="1"/>
</dbReference>
<dbReference type="PROSITE" id="PS51450">
    <property type="entry name" value="LRR"/>
    <property type="match status" value="3"/>
</dbReference>
<reference evidence="6 7" key="1">
    <citation type="submission" date="2016-10" db="EMBL/GenBank/DDBJ databases">
        <authorList>
            <person name="de Groot N.N."/>
        </authorList>
    </citation>
    <scope>NUCLEOTIDE SEQUENCE [LARGE SCALE GENOMIC DNA]</scope>
    <source>
        <strain evidence="6 7">DSM 6793</strain>
    </source>
</reference>
<dbReference type="InterPro" id="IPR055353">
    <property type="entry name" value="DUF7619"/>
</dbReference>
<evidence type="ECO:0000313" key="6">
    <source>
        <dbReference type="EMBL" id="SFC66555.1"/>
    </source>
</evidence>
<dbReference type="InterPro" id="IPR026444">
    <property type="entry name" value="Secre_tail"/>
</dbReference>
<sequence>MKKLFFSLLFFWAALCTQSASAQYVTIPDANFRAQLMSIYSSCFNSSGQLDTLCAQNSTNYQINVSYSNIANLEGIKYFKNVKNLYCSNNQLTSLPNLPSGLQTLDCGSNQLTSLPALPSGLQTLDCGSNQLTSLPALPSGLQNLNCYYNQLTNLPTLPVSLQYLSCQDNQLTSLPTLPSGLHSLNCYYNQLTSLPTLPSALSYLACSNNQLTSLPTLPSGLNYLSCQNNQLTSLPTLPSGLNYLSCQNNQLISLPALPNSLRYLYCQNNQLTSLPTLLSNLVELYCNDNQLSSLPILPNGLSFLICYNNPLNCLPLLPPNLWHISVTNTNISCIPNSTPNLVALINGDSLSPTSLPPICNPTNNSEQCNVYPKFLGYTFLDANNNGIKDASESGVAYVKVTIGNGISVYSDNNGYYEIAVPDTGTFTASVPAAPLYFTFTPASQTVHFTAFGQVSLTNFGQASNLLVNDLKVNLTNSRNVRSGFGLDFTIDYANQGTLASNGVVKFLKPALYTIDSTSLEGYIVNNDTLIWNVGNLTIGATNKIIVYGTVSTAAVLGSSMLFWAGIQGNNPEETPENNVKTLNLTVVGSFDPNDKQARPEISPAQIAAGEYIDYIIRFQNTGTDTAFTVVIADTLANTLQTNTLEVVSSSHNVRTSLNGSVVYFEHLNILLPDSNVNEKASHGFVSFRIKPKVSLAVGATVSNKAAIYFDYNAPVITNTAVTKKVQNTTGIFDKINKTLSVYPNPVENGVLYVPNMVGAAATLTSLEGKELRNWSTIGESVSLEGIAQGMYLLKVTQKGETRTAKVMVK</sequence>